<dbReference type="RefSeq" id="WP_315734070.1">
    <property type="nucleotide sequence ID" value="NZ_JAVYII010000006.1"/>
</dbReference>
<name>A0ABU3PYR5_9ACTN</name>
<accession>A0ABU3PYR5</accession>
<organism evidence="2 3">
    <name type="scientific">Nocardioides imazamoxiresistens</name>
    <dbReference type="NCBI Taxonomy" id="3231893"/>
    <lineage>
        <taxon>Bacteria</taxon>
        <taxon>Bacillati</taxon>
        <taxon>Actinomycetota</taxon>
        <taxon>Actinomycetes</taxon>
        <taxon>Propionibacteriales</taxon>
        <taxon>Nocardioidaceae</taxon>
        <taxon>Nocardioides</taxon>
    </lineage>
</organism>
<gene>
    <name evidence="2" type="ORF">RDV89_14890</name>
</gene>
<keyword evidence="3" id="KW-1185">Reference proteome</keyword>
<evidence type="ECO:0000256" key="1">
    <source>
        <dbReference type="ARBA" id="ARBA00006622"/>
    </source>
</evidence>
<keyword evidence="2" id="KW-0223">Dioxygenase</keyword>
<dbReference type="InterPro" id="IPR014710">
    <property type="entry name" value="RmlC-like_jellyroll"/>
</dbReference>
<evidence type="ECO:0000313" key="2">
    <source>
        <dbReference type="EMBL" id="MDT9594369.1"/>
    </source>
</evidence>
<reference evidence="2 3" key="1">
    <citation type="submission" date="2023-08" db="EMBL/GenBank/DDBJ databases">
        <title>Nocardioides seae sp. nov., a bacterium isolated from a soil.</title>
        <authorList>
            <person name="Wang X."/>
        </authorList>
    </citation>
    <scope>NUCLEOTIDE SEQUENCE [LARGE SCALE GENOMIC DNA]</scope>
    <source>
        <strain evidence="2 3">YZH12</strain>
    </source>
</reference>
<comment type="caution">
    <text evidence="2">The sequence shown here is derived from an EMBL/GenBank/DDBJ whole genome shotgun (WGS) entry which is preliminary data.</text>
</comment>
<dbReference type="EMBL" id="JAVYII010000006">
    <property type="protein sequence ID" value="MDT9594369.1"/>
    <property type="molecule type" value="Genomic_DNA"/>
</dbReference>
<sequence>MHTPSAPHVRDGLAVLPLLQTLRELAAEPGLDQLVDVHHPERQSLELTSSPDLQVWLLTWPPGHRTGWHDHGASRGAYTLLLGSLTEYTWELGDPAAWRVGRGEARAYAGGHVHDVRNESDAPALSVHAYAPKLVSMTRYVPSGGRLQVTGVEQAGVQL</sequence>
<protein>
    <submittedName>
        <fullName evidence="2">Cysteine dioxygenase family protein</fullName>
    </submittedName>
</protein>
<dbReference type="Proteomes" id="UP001268542">
    <property type="component" value="Unassembled WGS sequence"/>
</dbReference>
<evidence type="ECO:0000313" key="3">
    <source>
        <dbReference type="Proteomes" id="UP001268542"/>
    </source>
</evidence>
<dbReference type="CDD" id="cd10548">
    <property type="entry name" value="cupin_CDO"/>
    <property type="match status" value="1"/>
</dbReference>
<dbReference type="SUPFAM" id="SSF51182">
    <property type="entry name" value="RmlC-like cupins"/>
    <property type="match status" value="1"/>
</dbReference>
<dbReference type="GO" id="GO:0051213">
    <property type="term" value="F:dioxygenase activity"/>
    <property type="evidence" value="ECO:0007669"/>
    <property type="project" value="UniProtKB-KW"/>
</dbReference>
<comment type="similarity">
    <text evidence="1">Belongs to the cysteine dioxygenase family.</text>
</comment>
<dbReference type="Pfam" id="PF05995">
    <property type="entry name" value="CDO_I"/>
    <property type="match status" value="1"/>
</dbReference>
<proteinExistence type="inferred from homology"/>
<dbReference type="Gene3D" id="2.60.120.10">
    <property type="entry name" value="Jelly Rolls"/>
    <property type="match status" value="1"/>
</dbReference>
<keyword evidence="2" id="KW-0560">Oxidoreductase</keyword>
<dbReference type="InterPro" id="IPR011051">
    <property type="entry name" value="RmlC_Cupin_sf"/>
</dbReference>
<dbReference type="InterPro" id="IPR010300">
    <property type="entry name" value="CDO_1"/>
</dbReference>